<feature type="transmembrane region" description="Helical" evidence="1">
    <location>
        <begin position="70"/>
        <end position="87"/>
    </location>
</feature>
<evidence type="ECO:0000313" key="4">
    <source>
        <dbReference type="Proteomes" id="UP000548582"/>
    </source>
</evidence>
<dbReference type="AlphaFoldDB" id="A0A848EHR2"/>
<gene>
    <name evidence="3" type="ORF">GWK16_19930</name>
</gene>
<dbReference type="Pfam" id="PF19029">
    <property type="entry name" value="DUF883_C"/>
    <property type="match status" value="1"/>
</dbReference>
<feature type="domain" description="DUF883" evidence="2">
    <location>
        <begin position="63"/>
        <end position="87"/>
    </location>
</feature>
<comment type="caution">
    <text evidence="3">The sequence shown here is derived from an EMBL/GenBank/DDBJ whole genome shotgun (WGS) entry which is preliminary data.</text>
</comment>
<accession>A0A848EHR2</accession>
<name>A0A848EHR2_9PROT</name>
<keyword evidence="4" id="KW-1185">Reference proteome</keyword>
<evidence type="ECO:0000313" key="3">
    <source>
        <dbReference type="EMBL" id="NMJ43526.1"/>
    </source>
</evidence>
<evidence type="ECO:0000259" key="2">
    <source>
        <dbReference type="Pfam" id="PF19029"/>
    </source>
</evidence>
<dbReference type="Proteomes" id="UP000548582">
    <property type="component" value="Unassembled WGS sequence"/>
</dbReference>
<protein>
    <recommendedName>
        <fullName evidence="2">DUF883 domain-containing protein</fullName>
    </recommendedName>
</protein>
<evidence type="ECO:0000256" key="1">
    <source>
        <dbReference type="SAM" id="Phobius"/>
    </source>
</evidence>
<keyword evidence="1" id="KW-1133">Transmembrane helix</keyword>
<dbReference type="EMBL" id="JABBKX010000008">
    <property type="protein sequence ID" value="NMJ43526.1"/>
    <property type="molecule type" value="Genomic_DNA"/>
</dbReference>
<keyword evidence="1" id="KW-0472">Membrane</keyword>
<reference evidence="3 4" key="1">
    <citation type="submission" date="2020-03" db="EMBL/GenBank/DDBJ databases">
        <authorList>
            <person name="Sun Q."/>
        </authorList>
    </citation>
    <scope>NUCLEOTIDE SEQUENCE [LARGE SCALE GENOMIC DNA]</scope>
    <source>
        <strain evidence="3 4">JC162</strain>
    </source>
</reference>
<keyword evidence="1" id="KW-0812">Transmembrane</keyword>
<sequence length="89" mass="9272">MRAKVQTNETPTLTEAAAAELAGLRERVDALVREHLTPAIDGAGERAEAAQAALRAQADGLAERVREQPFVALGAAAVVGIAIGALMRR</sequence>
<dbReference type="RefSeq" id="WP_170055718.1">
    <property type="nucleotide sequence ID" value="NZ_JABBKX010000008.1"/>
</dbReference>
<proteinExistence type="predicted"/>
<dbReference type="InterPro" id="IPR043605">
    <property type="entry name" value="DUF883_C"/>
</dbReference>
<organism evidence="3 4">
    <name type="scientific">Neoroseomonas marina</name>
    <dbReference type="NCBI Taxonomy" id="1232220"/>
    <lineage>
        <taxon>Bacteria</taxon>
        <taxon>Pseudomonadati</taxon>
        <taxon>Pseudomonadota</taxon>
        <taxon>Alphaproteobacteria</taxon>
        <taxon>Acetobacterales</taxon>
        <taxon>Acetobacteraceae</taxon>
        <taxon>Neoroseomonas</taxon>
    </lineage>
</organism>